<dbReference type="Pfam" id="PF00201">
    <property type="entry name" value="UDPGT"/>
    <property type="match status" value="1"/>
</dbReference>
<dbReference type="PANTHER" id="PTHR48049:SF60">
    <property type="entry name" value="UDP-GLYCOSYLTRANSFERASE 91B1"/>
    <property type="match status" value="1"/>
</dbReference>
<dbReference type="Gene3D" id="3.40.50.2000">
    <property type="entry name" value="Glycogen Phosphorylase B"/>
    <property type="match status" value="2"/>
</dbReference>
<gene>
    <name evidence="4" type="ORF">EUGRSUZ_C00856</name>
</gene>
<protein>
    <recommendedName>
        <fullName evidence="5">UDP-glycosyltransferases domain-containing protein</fullName>
    </recommendedName>
</protein>
<feature type="region of interest" description="Disordered" evidence="3">
    <location>
        <begin position="330"/>
        <end position="358"/>
    </location>
</feature>
<comment type="similarity">
    <text evidence="1">Belongs to the UDP-glycosyltransferase family.</text>
</comment>
<name>A0A059CMS3_EUCGR</name>
<dbReference type="CDD" id="cd03784">
    <property type="entry name" value="GT1_Gtf-like"/>
    <property type="match status" value="1"/>
</dbReference>
<dbReference type="SUPFAM" id="SSF53756">
    <property type="entry name" value="UDP-Glycosyltransferase/glycogen phosphorylase"/>
    <property type="match status" value="1"/>
</dbReference>
<dbReference type="Gramene" id="KCW79471">
    <property type="protein sequence ID" value="KCW79471"/>
    <property type="gene ID" value="EUGRSUZ_C00856"/>
</dbReference>
<evidence type="ECO:0000256" key="2">
    <source>
        <dbReference type="ARBA" id="ARBA00022679"/>
    </source>
</evidence>
<dbReference type="AlphaFoldDB" id="A0A059CMS3"/>
<dbReference type="InterPro" id="IPR002213">
    <property type="entry name" value="UDP_glucos_trans"/>
</dbReference>
<dbReference type="OMA" id="WIEISSW"/>
<feature type="compositionally biased region" description="Basic and acidic residues" evidence="3">
    <location>
        <begin position="331"/>
        <end position="343"/>
    </location>
</feature>
<accession>A0A059CMS3</accession>
<sequence>MEKEKLHVAMFPWLAYGHLMPFLEVATFLARKGHRISFISTLKNLQNLPQNLPPSITLVELPLPRVHGLPDSAESTSELPHNMFPYLKKAYDMLEPAVAEFLVNSDVNWVIQDVMSFWLPQKARQLGVKSAFFSIFSATSLAFIGPPSLLIDGQARAKTAEDLTVVPQWVTYPTKVAFRLHEVMNEEDFVDSNSNMSVFERLGRSIQGCDIVAIRTCSEFEAKPLSLLKKFYTRPVVPVGLLPPQNKSRHEGDGRWGELKQWFALRLGDSRKAGPSSSIPSGFESRVSGRGLVWVGWVPQLDILAHPSIGGFLTHCGWSSVIEALGQGLRPRADGKANGREAGRVGSAKGRPGRVVHE</sequence>
<reference evidence="4" key="1">
    <citation type="submission" date="2013-07" db="EMBL/GenBank/DDBJ databases">
        <title>The genome of Eucalyptus grandis.</title>
        <authorList>
            <person name="Schmutz J."/>
            <person name="Hayes R."/>
            <person name="Myburg A."/>
            <person name="Tuskan G."/>
            <person name="Grattapaglia D."/>
            <person name="Rokhsar D.S."/>
        </authorList>
    </citation>
    <scope>NUCLEOTIDE SEQUENCE</scope>
    <source>
        <tissue evidence="4">Leaf extractions</tissue>
    </source>
</reference>
<dbReference type="InParanoid" id="A0A059CMS3"/>
<proteinExistence type="inferred from homology"/>
<dbReference type="EMBL" id="KK198755">
    <property type="protein sequence ID" value="KCW79471.1"/>
    <property type="molecule type" value="Genomic_DNA"/>
</dbReference>
<organism evidence="4">
    <name type="scientific">Eucalyptus grandis</name>
    <name type="common">Flooded gum</name>
    <dbReference type="NCBI Taxonomy" id="71139"/>
    <lineage>
        <taxon>Eukaryota</taxon>
        <taxon>Viridiplantae</taxon>
        <taxon>Streptophyta</taxon>
        <taxon>Embryophyta</taxon>
        <taxon>Tracheophyta</taxon>
        <taxon>Spermatophyta</taxon>
        <taxon>Magnoliopsida</taxon>
        <taxon>eudicotyledons</taxon>
        <taxon>Gunneridae</taxon>
        <taxon>Pentapetalae</taxon>
        <taxon>rosids</taxon>
        <taxon>malvids</taxon>
        <taxon>Myrtales</taxon>
        <taxon>Myrtaceae</taxon>
        <taxon>Myrtoideae</taxon>
        <taxon>Eucalypteae</taxon>
        <taxon>Eucalyptus</taxon>
    </lineage>
</organism>
<evidence type="ECO:0000313" key="4">
    <source>
        <dbReference type="EMBL" id="KCW79471.1"/>
    </source>
</evidence>
<dbReference type="InterPro" id="IPR050481">
    <property type="entry name" value="UDP-glycosyltransf_plant"/>
</dbReference>
<dbReference type="GO" id="GO:0035251">
    <property type="term" value="F:UDP-glucosyltransferase activity"/>
    <property type="evidence" value="ECO:0000318"/>
    <property type="project" value="GO_Central"/>
</dbReference>
<evidence type="ECO:0000256" key="3">
    <source>
        <dbReference type="SAM" id="MobiDB-lite"/>
    </source>
</evidence>
<keyword evidence="2" id="KW-0808">Transferase</keyword>
<evidence type="ECO:0008006" key="5">
    <source>
        <dbReference type="Google" id="ProtNLM"/>
    </source>
</evidence>
<evidence type="ECO:0000256" key="1">
    <source>
        <dbReference type="ARBA" id="ARBA00009995"/>
    </source>
</evidence>
<dbReference type="STRING" id="71139.A0A059CMS3"/>
<dbReference type="PANTHER" id="PTHR48049">
    <property type="entry name" value="GLYCOSYLTRANSFERASE"/>
    <property type="match status" value="1"/>
</dbReference>